<evidence type="ECO:0000256" key="1">
    <source>
        <dbReference type="SAM" id="Phobius"/>
    </source>
</evidence>
<name>A0ABQ5KG54_9EUKA</name>
<keyword evidence="1" id="KW-0472">Membrane</keyword>
<feature type="transmembrane region" description="Helical" evidence="1">
    <location>
        <begin position="96"/>
        <end position="120"/>
    </location>
</feature>
<feature type="transmembrane region" description="Helical" evidence="1">
    <location>
        <begin position="158"/>
        <end position="179"/>
    </location>
</feature>
<protein>
    <submittedName>
        <fullName evidence="2">Uncharacterized protein</fullName>
    </submittedName>
</protein>
<keyword evidence="1" id="KW-1133">Transmembrane helix</keyword>
<feature type="transmembrane region" description="Helical" evidence="1">
    <location>
        <begin position="39"/>
        <end position="60"/>
    </location>
</feature>
<gene>
    <name evidence="2" type="ORF">ADUPG1_005925</name>
</gene>
<dbReference type="EMBL" id="BQXS01009688">
    <property type="protein sequence ID" value="GKT31507.1"/>
    <property type="molecule type" value="Genomic_DNA"/>
</dbReference>
<accession>A0ABQ5KG54</accession>
<comment type="caution">
    <text evidence="2">The sequence shown here is derived from an EMBL/GenBank/DDBJ whole genome shotgun (WGS) entry which is preliminary data.</text>
</comment>
<feature type="transmembrane region" description="Helical" evidence="1">
    <location>
        <begin position="127"/>
        <end position="146"/>
    </location>
</feature>
<dbReference type="Proteomes" id="UP001057375">
    <property type="component" value="Unassembled WGS sequence"/>
</dbReference>
<proteinExistence type="predicted"/>
<organism evidence="2 3">
    <name type="scientific">Aduncisulcus paluster</name>
    <dbReference type="NCBI Taxonomy" id="2918883"/>
    <lineage>
        <taxon>Eukaryota</taxon>
        <taxon>Metamonada</taxon>
        <taxon>Carpediemonas-like organisms</taxon>
        <taxon>Aduncisulcus</taxon>
    </lineage>
</organism>
<keyword evidence="3" id="KW-1185">Reference proteome</keyword>
<keyword evidence="1" id="KW-0812">Transmembrane</keyword>
<evidence type="ECO:0000313" key="3">
    <source>
        <dbReference type="Proteomes" id="UP001057375"/>
    </source>
</evidence>
<reference evidence="2" key="1">
    <citation type="submission" date="2022-03" db="EMBL/GenBank/DDBJ databases">
        <title>Draft genome sequence of Aduncisulcus paluster, a free-living microaerophilic Fornicata.</title>
        <authorList>
            <person name="Yuyama I."/>
            <person name="Kume K."/>
            <person name="Tamura T."/>
            <person name="Inagaki Y."/>
            <person name="Hashimoto T."/>
        </authorList>
    </citation>
    <scope>NUCLEOTIDE SEQUENCE</scope>
    <source>
        <strain evidence="2">NY0171</strain>
    </source>
</reference>
<evidence type="ECO:0000313" key="2">
    <source>
        <dbReference type="EMBL" id="GKT31507.1"/>
    </source>
</evidence>
<sequence length="230" mass="26629">MTRRERISLNKKRRLERLQTMREYLNDSLIETPPGIEKGWFSVILLGFFELVVVYVKLVINNSDLIEKTDIDFASLPKLFNIFAFYELNKQLENKLLHILLIYLFQFQFIPLLLSVCLRIPFEHMSLLTYCLVRCFMAVLVNGELVEYFDYHSVPLSTFTLISFSIFPILTFVYTSILFSSFEHKFPHLASQVGTGIRRISPISSTPKLPNLTEIGVGGGRHGLKDKKVE</sequence>